<dbReference type="Gene3D" id="2.60.450.10">
    <property type="entry name" value="Lipopolysaccharide (LPS) transport protein A like domain"/>
    <property type="match status" value="1"/>
</dbReference>
<comment type="function">
    <text evidence="4">Involved in the assembly of lipopolysaccharide (LPS). Required for the translocation of LPS from the inner membrane to the outer membrane. May form a bridge between the inner membrane and the outer membrane, via interactions with LptC and LptD, thereby facilitating LPS transfer across the periplasm.</text>
</comment>
<dbReference type="GO" id="GO:0015920">
    <property type="term" value="P:lipopolysaccharide transport"/>
    <property type="evidence" value="ECO:0007669"/>
    <property type="project" value="UniProtKB-UniRule"/>
</dbReference>
<comment type="similarity">
    <text evidence="4">Belongs to the LptA family.</text>
</comment>
<dbReference type="GO" id="GO:0009279">
    <property type="term" value="C:cell outer membrane"/>
    <property type="evidence" value="ECO:0007669"/>
    <property type="project" value="TreeGrafter"/>
</dbReference>
<protein>
    <recommendedName>
        <fullName evidence="4">Lipopolysaccharide export system protein LptA</fullName>
    </recommendedName>
</protein>
<dbReference type="InterPro" id="IPR014340">
    <property type="entry name" value="LptA"/>
</dbReference>
<dbReference type="Pfam" id="PF03968">
    <property type="entry name" value="LptD_N"/>
    <property type="match status" value="1"/>
</dbReference>
<evidence type="ECO:0000256" key="5">
    <source>
        <dbReference type="SAM" id="MobiDB-lite"/>
    </source>
</evidence>
<dbReference type="OrthoDB" id="9795964at2"/>
<evidence type="ECO:0000256" key="3">
    <source>
        <dbReference type="ARBA" id="ARBA00022764"/>
    </source>
</evidence>
<dbReference type="AlphaFoldDB" id="A0A348HGW4"/>
<dbReference type="InterPro" id="IPR005653">
    <property type="entry name" value="OstA-like_N"/>
</dbReference>
<dbReference type="NCBIfam" id="TIGR03002">
    <property type="entry name" value="outer_YhbN_LptA"/>
    <property type="match status" value="1"/>
</dbReference>
<dbReference type="GO" id="GO:0001530">
    <property type="term" value="F:lipopolysaccharide binding"/>
    <property type="evidence" value="ECO:0007669"/>
    <property type="project" value="InterPro"/>
</dbReference>
<sequence precursor="true">MSIRWLTPLMAAVGIAAGLTTTSALALDSDARQPIRVSAGQLQLDDRNGSAIYSGTVHIEQGSMKLDADQVVLTRSAAGGLSTMRATGKGKRAYIEQKPSPQEGLVKGWGDTIVYSADSRKVELIGHAELHRGTDTFTGAYVQYFMNTRQVQAQGAGKNNTGNGRIEMTISPDAR</sequence>
<feature type="domain" description="Organic solvent tolerance-like N-terminal" evidence="6">
    <location>
        <begin position="37"/>
        <end position="148"/>
    </location>
</feature>
<dbReference type="HAMAP" id="MF_01914">
    <property type="entry name" value="LPS_assembly_LptA"/>
    <property type="match status" value="1"/>
</dbReference>
<dbReference type="GO" id="GO:0030288">
    <property type="term" value="C:outer membrane-bounded periplasmic space"/>
    <property type="evidence" value="ECO:0007669"/>
    <property type="project" value="TreeGrafter"/>
</dbReference>
<evidence type="ECO:0000256" key="4">
    <source>
        <dbReference type="HAMAP-Rule" id="MF_01914"/>
    </source>
</evidence>
<feature type="chain" id="PRO_5017089346" description="Lipopolysaccharide export system protein LptA" evidence="4">
    <location>
        <begin position="27"/>
        <end position="175"/>
    </location>
</feature>
<reference evidence="7 8" key="1">
    <citation type="submission" date="2018-09" db="EMBL/GenBank/DDBJ databases">
        <title>Zymobacter palmae IAM14233 (=T109) whole genome analysis.</title>
        <authorList>
            <person name="Yanase H."/>
        </authorList>
    </citation>
    <scope>NUCLEOTIDE SEQUENCE [LARGE SCALE GENOMIC DNA]</scope>
    <source>
        <strain evidence="7 8">IAM14233</strain>
    </source>
</reference>
<dbReference type="GO" id="GO:0017089">
    <property type="term" value="F:glycolipid transfer activity"/>
    <property type="evidence" value="ECO:0007669"/>
    <property type="project" value="TreeGrafter"/>
</dbReference>
<evidence type="ECO:0000313" key="8">
    <source>
        <dbReference type="Proteomes" id="UP000267342"/>
    </source>
</evidence>
<keyword evidence="1 4" id="KW-0813">Transport</keyword>
<comment type="subunit">
    <text evidence="4">Component of the lipopolysaccharide transport and assembly complex.</text>
</comment>
<dbReference type="Proteomes" id="UP000267342">
    <property type="component" value="Chromosome"/>
</dbReference>
<evidence type="ECO:0000256" key="2">
    <source>
        <dbReference type="ARBA" id="ARBA00022729"/>
    </source>
</evidence>
<dbReference type="RefSeq" id="WP_027705901.1">
    <property type="nucleotide sequence ID" value="NZ_AP018933.1"/>
</dbReference>
<name>A0A348HGW4_9GAMM</name>
<evidence type="ECO:0000313" key="7">
    <source>
        <dbReference type="EMBL" id="BBG30866.1"/>
    </source>
</evidence>
<organism evidence="7 8">
    <name type="scientific">Zymobacter palmae</name>
    <dbReference type="NCBI Taxonomy" id="33074"/>
    <lineage>
        <taxon>Bacteria</taxon>
        <taxon>Pseudomonadati</taxon>
        <taxon>Pseudomonadota</taxon>
        <taxon>Gammaproteobacteria</taxon>
        <taxon>Oceanospirillales</taxon>
        <taxon>Halomonadaceae</taxon>
        <taxon>Zymobacter group</taxon>
        <taxon>Zymobacter</taxon>
    </lineage>
</organism>
<evidence type="ECO:0000256" key="1">
    <source>
        <dbReference type="ARBA" id="ARBA00022448"/>
    </source>
</evidence>
<dbReference type="STRING" id="1123510.GCA_000620025_00765"/>
<keyword evidence="8" id="KW-1185">Reference proteome</keyword>
<feature type="region of interest" description="Disordered" evidence="5">
    <location>
        <begin position="154"/>
        <end position="175"/>
    </location>
</feature>
<accession>A0A348HGW4</accession>
<feature type="signal peptide" evidence="4">
    <location>
        <begin position="1"/>
        <end position="26"/>
    </location>
</feature>
<comment type="subcellular location">
    <subcellularLocation>
        <location evidence="4">Periplasm</location>
    </subcellularLocation>
</comment>
<evidence type="ECO:0000259" key="6">
    <source>
        <dbReference type="Pfam" id="PF03968"/>
    </source>
</evidence>
<dbReference type="GO" id="GO:0043165">
    <property type="term" value="P:Gram-negative-bacterium-type cell outer membrane assembly"/>
    <property type="evidence" value="ECO:0007669"/>
    <property type="project" value="UniProtKB-UniRule"/>
</dbReference>
<keyword evidence="3 4" id="KW-0574">Periplasm</keyword>
<feature type="compositionally biased region" description="Polar residues" evidence="5">
    <location>
        <begin position="154"/>
        <end position="163"/>
    </location>
</feature>
<dbReference type="KEGG" id="zpl:ZBT109_2129"/>
<dbReference type="InterPro" id="IPR052037">
    <property type="entry name" value="LPS_export_LptA"/>
</dbReference>
<proteinExistence type="inferred from homology"/>
<dbReference type="PANTHER" id="PTHR36504">
    <property type="entry name" value="LIPOPOLYSACCHARIDE EXPORT SYSTEM PROTEIN LPTA"/>
    <property type="match status" value="1"/>
</dbReference>
<dbReference type="PANTHER" id="PTHR36504:SF1">
    <property type="entry name" value="LIPOPOLYSACCHARIDE EXPORT SYSTEM PROTEIN LPTA"/>
    <property type="match status" value="1"/>
</dbReference>
<gene>
    <name evidence="4" type="primary">lptA</name>
    <name evidence="7" type="ORF">ZBT109_2129</name>
</gene>
<dbReference type="EMBL" id="AP018933">
    <property type="protein sequence ID" value="BBG30866.1"/>
    <property type="molecule type" value="Genomic_DNA"/>
</dbReference>
<keyword evidence="2 4" id="KW-0732">Signal</keyword>